<evidence type="ECO:0000313" key="11">
    <source>
        <dbReference type="EMBL" id="MFC1456033.1"/>
    </source>
</evidence>
<gene>
    <name evidence="11" type="ORF">ACETIH_04690</name>
</gene>
<keyword evidence="8" id="KW-0868">Chloride</keyword>
<comment type="subcellular location">
    <subcellularLocation>
        <location evidence="1">Membrane</location>
        <topology evidence="1">Multi-pass membrane protein</topology>
    </subcellularLocation>
</comment>
<feature type="transmembrane region" description="Helical" evidence="10">
    <location>
        <begin position="215"/>
        <end position="234"/>
    </location>
</feature>
<dbReference type="InterPro" id="IPR014743">
    <property type="entry name" value="Cl-channel_core"/>
</dbReference>
<dbReference type="EMBL" id="JBHOMY010000011">
    <property type="protein sequence ID" value="MFC1456033.1"/>
    <property type="molecule type" value="Genomic_DNA"/>
</dbReference>
<feature type="transmembrane region" description="Helical" evidence="10">
    <location>
        <begin position="179"/>
        <end position="203"/>
    </location>
</feature>
<feature type="transmembrane region" description="Helical" evidence="10">
    <location>
        <begin position="388"/>
        <end position="410"/>
    </location>
</feature>
<feature type="transmembrane region" description="Helical" evidence="10">
    <location>
        <begin position="416"/>
        <end position="437"/>
    </location>
</feature>
<feature type="transmembrane region" description="Helical" evidence="10">
    <location>
        <begin position="325"/>
        <end position="345"/>
    </location>
</feature>
<feature type="transmembrane region" description="Helical" evidence="10">
    <location>
        <begin position="294"/>
        <end position="313"/>
    </location>
</feature>
<keyword evidence="2" id="KW-0813">Transport</keyword>
<feature type="transmembrane region" description="Helical" evidence="10">
    <location>
        <begin position="357"/>
        <end position="376"/>
    </location>
</feature>
<feature type="transmembrane region" description="Helical" evidence="10">
    <location>
        <begin position="82"/>
        <end position="105"/>
    </location>
</feature>
<organism evidence="11 12">
    <name type="scientific">Microvirga arabica</name>
    <dbReference type="NCBI Taxonomy" id="1128671"/>
    <lineage>
        <taxon>Bacteria</taxon>
        <taxon>Pseudomonadati</taxon>
        <taxon>Pseudomonadota</taxon>
        <taxon>Alphaproteobacteria</taxon>
        <taxon>Hyphomicrobiales</taxon>
        <taxon>Methylobacteriaceae</taxon>
        <taxon>Microvirga</taxon>
    </lineage>
</organism>
<evidence type="ECO:0000256" key="10">
    <source>
        <dbReference type="SAM" id="Phobius"/>
    </source>
</evidence>
<dbReference type="PANTHER" id="PTHR43427:SF6">
    <property type="entry name" value="CHLORIDE CHANNEL PROTEIN CLC-E"/>
    <property type="match status" value="1"/>
</dbReference>
<dbReference type="RefSeq" id="WP_377028966.1">
    <property type="nucleotide sequence ID" value="NZ_JBHOMY010000011.1"/>
</dbReference>
<keyword evidence="4 10" id="KW-1133">Transmembrane helix</keyword>
<evidence type="ECO:0000256" key="8">
    <source>
        <dbReference type="ARBA" id="ARBA00023214"/>
    </source>
</evidence>
<keyword evidence="6 10" id="KW-0472">Membrane</keyword>
<keyword evidence="3 10" id="KW-0812">Transmembrane</keyword>
<feature type="transmembrane region" description="Helical" evidence="10">
    <location>
        <begin position="39"/>
        <end position="62"/>
    </location>
</feature>
<evidence type="ECO:0000256" key="7">
    <source>
        <dbReference type="ARBA" id="ARBA00023173"/>
    </source>
</evidence>
<dbReference type="CDD" id="cd00400">
    <property type="entry name" value="Voltage_gated_ClC"/>
    <property type="match status" value="1"/>
</dbReference>
<keyword evidence="12" id="KW-1185">Reference proteome</keyword>
<dbReference type="Gene3D" id="1.10.3080.10">
    <property type="entry name" value="Clc chloride channel"/>
    <property type="match status" value="1"/>
</dbReference>
<feature type="transmembrane region" description="Helical" evidence="10">
    <location>
        <begin position="255"/>
        <end position="274"/>
    </location>
</feature>
<dbReference type="InterPro" id="IPR001807">
    <property type="entry name" value="ClC"/>
</dbReference>
<dbReference type="Pfam" id="PF00654">
    <property type="entry name" value="Voltage_CLC"/>
    <property type="match status" value="1"/>
</dbReference>
<dbReference type="PRINTS" id="PR00762">
    <property type="entry name" value="CLCHANNEL"/>
</dbReference>
<name>A0ABV6Y459_9HYPH</name>
<evidence type="ECO:0000313" key="12">
    <source>
        <dbReference type="Proteomes" id="UP001593940"/>
    </source>
</evidence>
<comment type="caution">
    <text evidence="11">The sequence shown here is derived from an EMBL/GenBank/DDBJ whole genome shotgun (WGS) entry which is preliminary data.</text>
</comment>
<evidence type="ECO:0000256" key="1">
    <source>
        <dbReference type="ARBA" id="ARBA00004141"/>
    </source>
</evidence>
<keyword evidence="5" id="KW-0406">Ion transport</keyword>
<reference evidence="11 12" key="1">
    <citation type="submission" date="2024-09" db="EMBL/GenBank/DDBJ databases">
        <title>Nodulacao em especies de Leguminosae Basais da Amazonia e Caracterizacao dos Rizobios e Bacterias Associadas aos Nodulos.</title>
        <authorList>
            <person name="Jambeiro I.C.A."/>
            <person name="Lopes I.S."/>
            <person name="Aguiar E.R.G.R."/>
            <person name="Santos A.F.J."/>
            <person name="Dos Santos J.M.F."/>
            <person name="Gross E."/>
        </authorList>
    </citation>
    <scope>NUCLEOTIDE SEQUENCE [LARGE SCALE GENOMIC DNA]</scope>
    <source>
        <strain evidence="11 12">BRUESC1165</strain>
    </source>
</reference>
<dbReference type="Proteomes" id="UP001593940">
    <property type="component" value="Unassembled WGS sequence"/>
</dbReference>
<dbReference type="InterPro" id="IPR050368">
    <property type="entry name" value="ClC-type_chloride_channel"/>
</dbReference>
<dbReference type="PANTHER" id="PTHR43427">
    <property type="entry name" value="CHLORIDE CHANNEL PROTEIN CLC-E"/>
    <property type="match status" value="1"/>
</dbReference>
<keyword evidence="7" id="KW-0869">Chloride channel</keyword>
<evidence type="ECO:0000256" key="2">
    <source>
        <dbReference type="ARBA" id="ARBA00022448"/>
    </source>
</evidence>
<evidence type="ECO:0000256" key="5">
    <source>
        <dbReference type="ARBA" id="ARBA00023065"/>
    </source>
</evidence>
<proteinExistence type="predicted"/>
<dbReference type="SUPFAM" id="SSF81340">
    <property type="entry name" value="Clc chloride channel"/>
    <property type="match status" value="1"/>
</dbReference>
<keyword evidence="9" id="KW-0407">Ion channel</keyword>
<protein>
    <submittedName>
        <fullName evidence="11">Chloride channel protein</fullName>
    </submittedName>
</protein>
<evidence type="ECO:0000256" key="9">
    <source>
        <dbReference type="ARBA" id="ARBA00023303"/>
    </source>
</evidence>
<evidence type="ECO:0000256" key="6">
    <source>
        <dbReference type="ARBA" id="ARBA00023136"/>
    </source>
</evidence>
<accession>A0ABV6Y459</accession>
<sequence>MMGNRLAMKRFVRQLLGLLSDLIRPNLSLFLGEGHVRTWLMALVVGLLAACASVAFRLAINAVQLLWLGTMSERVVSAARAVPWPVILLAPAIGGVVVGGLLYFVPSRRAGGPADVIEAQAFGPDRLQLRGGVLGALAAALTLGSGGSAGREGPVIHFGATLTAALAQWAKRPDRERRALIGAGVAAAIAASFNAPIAAALFALEVVFRRISAAALPPIVIASAVGAIIGRTVFGDFPAFAIPEHRIASSWEFPAFAALGVVAAAVSAFFQLTVMGFDWAVRTLTIPLWLKPALGGLCVGALGVFFPEVLGVGYETVEAALTQSLSLGLLVSLIVLKTAATAITLGSRLAGGVFSPALYLGAMAGAAFGQVATFLVPDLASSGTVYTILGMGAVAGAVLGAPISTTVMVFELTGGYAMSIALLLTVSIASTLSRALLGRSYFFLQLAARGLYPDEGVHRRVGRRLTIKDLVRPTGPDDAAVASGECLLTTHDSVEAALRAFDACGLERLPVADARDRSRVVGVLEQTEALKAFNAALIDAVAEEQR</sequence>
<evidence type="ECO:0000256" key="4">
    <source>
        <dbReference type="ARBA" id="ARBA00022989"/>
    </source>
</evidence>
<evidence type="ECO:0000256" key="3">
    <source>
        <dbReference type="ARBA" id="ARBA00022692"/>
    </source>
</evidence>